<sequence>MPTSPARPIGLPPVATRQSAVEAYTQDPEARCDDDPTLKNFRFTLRFRTDNVSDEGGSVRWQLVEAYLPPSYPDAPPEVHLRDTCLLEALQELERLVHTAVEAGELPMAKRCREPDGVVEAGANASLVECPEIRVAFVWMHHLLSTTKRKQICQWSAELGLYGKVNRLLAGV</sequence>
<evidence type="ECO:0000313" key="2">
    <source>
        <dbReference type="EMBL" id="KAJ1929595.1"/>
    </source>
</evidence>
<reference evidence="2" key="1">
    <citation type="submission" date="2022-07" db="EMBL/GenBank/DDBJ databases">
        <title>Phylogenomic reconstructions and comparative analyses of Kickxellomycotina fungi.</title>
        <authorList>
            <person name="Reynolds N.K."/>
            <person name="Stajich J.E."/>
            <person name="Barry K."/>
            <person name="Grigoriev I.V."/>
            <person name="Crous P."/>
            <person name="Smith M.E."/>
        </authorList>
    </citation>
    <scope>NUCLEOTIDE SEQUENCE</scope>
    <source>
        <strain evidence="2">RSA 861</strain>
    </source>
</reference>
<proteinExistence type="predicted"/>
<comment type="caution">
    <text evidence="2">The sequence shown here is derived from an EMBL/GenBank/DDBJ whole genome shotgun (WGS) entry which is preliminary data.</text>
</comment>
<evidence type="ECO:0000256" key="1">
    <source>
        <dbReference type="SAM" id="MobiDB-lite"/>
    </source>
</evidence>
<protein>
    <recommendedName>
        <fullName evidence="4">RWD domain-containing protein</fullName>
    </recommendedName>
</protein>
<gene>
    <name evidence="2" type="ORF">IWQ60_001025</name>
</gene>
<evidence type="ECO:0008006" key="4">
    <source>
        <dbReference type="Google" id="ProtNLM"/>
    </source>
</evidence>
<dbReference type="Proteomes" id="UP001150569">
    <property type="component" value="Unassembled WGS sequence"/>
</dbReference>
<name>A0A9W8AHR7_9FUNG</name>
<organism evidence="2 3">
    <name type="scientific">Tieghemiomyces parasiticus</name>
    <dbReference type="NCBI Taxonomy" id="78921"/>
    <lineage>
        <taxon>Eukaryota</taxon>
        <taxon>Fungi</taxon>
        <taxon>Fungi incertae sedis</taxon>
        <taxon>Zoopagomycota</taxon>
        <taxon>Kickxellomycotina</taxon>
        <taxon>Dimargaritomycetes</taxon>
        <taxon>Dimargaritales</taxon>
        <taxon>Dimargaritaceae</taxon>
        <taxon>Tieghemiomyces</taxon>
    </lineage>
</organism>
<keyword evidence="3" id="KW-1185">Reference proteome</keyword>
<accession>A0A9W8AHR7</accession>
<dbReference type="AlphaFoldDB" id="A0A9W8AHR7"/>
<feature type="region of interest" description="Disordered" evidence="1">
    <location>
        <begin position="1"/>
        <end position="20"/>
    </location>
</feature>
<evidence type="ECO:0000313" key="3">
    <source>
        <dbReference type="Proteomes" id="UP001150569"/>
    </source>
</evidence>
<dbReference type="EMBL" id="JANBPT010000030">
    <property type="protein sequence ID" value="KAJ1929595.1"/>
    <property type="molecule type" value="Genomic_DNA"/>
</dbReference>
<dbReference type="OrthoDB" id="432412at2759"/>